<dbReference type="GO" id="GO:0005634">
    <property type="term" value="C:nucleus"/>
    <property type="evidence" value="ECO:0007669"/>
    <property type="project" value="TreeGrafter"/>
</dbReference>
<dbReference type="PANTHER" id="PTHR13271:SF34">
    <property type="entry name" value="N-LYSINE METHYLTRANSFERASE SETD6"/>
    <property type="match status" value="1"/>
</dbReference>
<dbReference type="Gene3D" id="3.90.1410.10">
    <property type="entry name" value="set domain protein methyltransferase, domain 1"/>
    <property type="match status" value="1"/>
</dbReference>
<proteinExistence type="predicted"/>
<dbReference type="AlphaFoldDB" id="A0A812R3C7"/>
<dbReference type="InterPro" id="IPR050600">
    <property type="entry name" value="SETD3_SETD6_MTase"/>
</dbReference>
<gene>
    <name evidence="1" type="ORF">SNEC2469_LOCUS11436</name>
</gene>
<dbReference type="PANTHER" id="PTHR13271">
    <property type="entry name" value="UNCHARACTERIZED PUTATIVE METHYLTRANSFERASE"/>
    <property type="match status" value="1"/>
</dbReference>
<sequence length="610" mass="66440">MAEHELPKMRRAMRREYDVLSAAAPNLAASHPLAEYQAAYSFVAARSFTLPPEAGEDAVLYPFIDMANHEIGEPNATLNSEVLDFIEAVFHRMSSNCGYWVMGGCWAILAGLKEFEEHLREAAAARVEVKHQADGFTAQLFSQRAFLARQEVTVAYGFHPNYYALLRYGFVRLELAVDWLPRGEKSRWKKLLRKVAGNVVSFNVEACAVPGPGLSDALAFARLWSCEQGPASLKRCGLDLNQVNQAGRVGSVRLFSFEYHVTHPNDPSKYRLAMQIRSRNPRHIAAGVLEGVCKVLNLKQWVLAVSGIQSQTALARWFKATASKVQRARGAVVGCLVADAAAVPCHWCYDPSKLAEHLKAAKRGPAFCDPPGNVFYTPPPGGFSCYGDQTMALLESLVACEGKLDVEDYCSRLEGKFGKGSAYEVEAVDQENWPELKKNPTDADGNVIEAERKWSMPLPGPWRHGSVKGFLKNYVVEKKKSPDCGSSDEQVDGCCKVAPLVALLAGEPALLPCVDTAVRVTQNTDKASAFACGFARVLEKLVLGTPTVSEAIAAAQADLANPDRAFKTNLDDEVAANLARVVGEFSGMPHSEVGMKLKPESAGFPFAGLA</sequence>
<dbReference type="InterPro" id="IPR036705">
    <property type="entry name" value="Ribosyl_crysJ1_sf"/>
</dbReference>
<comment type="caution">
    <text evidence="1">The sequence shown here is derived from an EMBL/GenBank/DDBJ whole genome shotgun (WGS) entry which is preliminary data.</text>
</comment>
<dbReference type="Gene3D" id="1.10.4080.10">
    <property type="entry name" value="ADP-ribosylation/Crystallin J1"/>
    <property type="match status" value="1"/>
</dbReference>
<dbReference type="GO" id="GO:0016279">
    <property type="term" value="F:protein-lysine N-methyltransferase activity"/>
    <property type="evidence" value="ECO:0007669"/>
    <property type="project" value="TreeGrafter"/>
</dbReference>
<dbReference type="SUPFAM" id="SSF101478">
    <property type="entry name" value="ADP-ribosylglycohydrolase"/>
    <property type="match status" value="1"/>
</dbReference>
<name>A0A812R3C7_9DINO</name>
<protein>
    <submittedName>
        <fullName evidence="1">Uncharacterized protein</fullName>
    </submittedName>
</protein>
<dbReference type="InterPro" id="IPR046341">
    <property type="entry name" value="SET_dom_sf"/>
</dbReference>
<dbReference type="InterPro" id="IPR005502">
    <property type="entry name" value="Ribosyl_crysJ1"/>
</dbReference>
<dbReference type="OrthoDB" id="524326at2759"/>
<dbReference type="SUPFAM" id="SSF82199">
    <property type="entry name" value="SET domain"/>
    <property type="match status" value="1"/>
</dbReference>
<dbReference type="EMBL" id="CAJNJA010018150">
    <property type="protein sequence ID" value="CAE7416436.1"/>
    <property type="molecule type" value="Genomic_DNA"/>
</dbReference>
<dbReference type="Pfam" id="PF03747">
    <property type="entry name" value="ADP_ribosyl_GH"/>
    <property type="match status" value="1"/>
</dbReference>
<reference evidence="1" key="1">
    <citation type="submission" date="2021-02" db="EMBL/GenBank/DDBJ databases">
        <authorList>
            <person name="Dougan E. K."/>
            <person name="Rhodes N."/>
            <person name="Thang M."/>
            <person name="Chan C."/>
        </authorList>
    </citation>
    <scope>NUCLEOTIDE SEQUENCE</scope>
</reference>
<organism evidence="1 2">
    <name type="scientific">Symbiodinium necroappetens</name>
    <dbReference type="NCBI Taxonomy" id="1628268"/>
    <lineage>
        <taxon>Eukaryota</taxon>
        <taxon>Sar</taxon>
        <taxon>Alveolata</taxon>
        <taxon>Dinophyceae</taxon>
        <taxon>Suessiales</taxon>
        <taxon>Symbiodiniaceae</taxon>
        <taxon>Symbiodinium</taxon>
    </lineage>
</organism>
<dbReference type="Proteomes" id="UP000601435">
    <property type="component" value="Unassembled WGS sequence"/>
</dbReference>
<accession>A0A812R3C7</accession>
<evidence type="ECO:0000313" key="1">
    <source>
        <dbReference type="EMBL" id="CAE7416436.1"/>
    </source>
</evidence>
<evidence type="ECO:0000313" key="2">
    <source>
        <dbReference type="Proteomes" id="UP000601435"/>
    </source>
</evidence>
<keyword evidence="2" id="KW-1185">Reference proteome</keyword>